<dbReference type="OrthoDB" id="334643at2"/>
<sequence length="245" mass="28784">MKQVWRKQKPRTPGFIRAFTMETPLGDVLEAEFNFHERLVRLAVEIKEEKGRMYGATVKNGTVQGEKDITSGRAYPVFRKIWPFREYFSTLPDKDMLACIGGAYEIYPPFVPDAQEKVRSKRYPLESALFPSTRYDSIFGIVRETRFQRWRRKRQEAREARGSLWLRFKRRVWGDLQDVCMGIGFGCLVYYLYYDYVVLGLTLGILGMTAGLLDFLVRKRSVLMTKVLSFLSFGSYFFYNGYVYF</sequence>
<evidence type="ECO:0000256" key="1">
    <source>
        <dbReference type="SAM" id="Phobius"/>
    </source>
</evidence>
<dbReference type="Proteomes" id="UP000232145">
    <property type="component" value="Unassembled WGS sequence"/>
</dbReference>
<organism evidence="2 3">
    <name type="scientific">Leptospira harrisiae</name>
    <dbReference type="NCBI Taxonomy" id="2023189"/>
    <lineage>
        <taxon>Bacteria</taxon>
        <taxon>Pseudomonadati</taxon>
        <taxon>Spirochaetota</taxon>
        <taxon>Spirochaetia</taxon>
        <taxon>Leptospirales</taxon>
        <taxon>Leptospiraceae</taxon>
        <taxon>Leptospira</taxon>
    </lineage>
</organism>
<keyword evidence="1" id="KW-1133">Transmembrane helix</keyword>
<keyword evidence="1" id="KW-0812">Transmembrane</keyword>
<gene>
    <name evidence="2" type="ORF">CH364_01305</name>
</gene>
<evidence type="ECO:0000313" key="3">
    <source>
        <dbReference type="Proteomes" id="UP000232145"/>
    </source>
</evidence>
<evidence type="ECO:0000313" key="2">
    <source>
        <dbReference type="EMBL" id="PJZ84943.1"/>
    </source>
</evidence>
<feature type="transmembrane region" description="Helical" evidence="1">
    <location>
        <begin position="223"/>
        <end position="242"/>
    </location>
</feature>
<name>A0A2N0AL04_9LEPT</name>
<dbReference type="AlphaFoldDB" id="A0A2N0AL04"/>
<proteinExistence type="predicted"/>
<feature type="transmembrane region" description="Helical" evidence="1">
    <location>
        <begin position="197"/>
        <end position="216"/>
    </location>
</feature>
<dbReference type="EMBL" id="NPDX01000001">
    <property type="protein sequence ID" value="PJZ84943.1"/>
    <property type="molecule type" value="Genomic_DNA"/>
</dbReference>
<reference evidence="2 3" key="1">
    <citation type="submission" date="2017-07" db="EMBL/GenBank/DDBJ databases">
        <title>Leptospira spp. isolated from tropical soils.</title>
        <authorList>
            <person name="Thibeaux R."/>
            <person name="Iraola G."/>
            <person name="Ferres I."/>
            <person name="Bierque E."/>
            <person name="Girault D."/>
            <person name="Soupe-Gilbert M.-E."/>
            <person name="Picardeau M."/>
            <person name="Goarant C."/>
        </authorList>
    </citation>
    <scope>NUCLEOTIDE SEQUENCE [LARGE SCALE GENOMIC DNA]</scope>
    <source>
        <strain evidence="2 3">FH2-B-A1</strain>
    </source>
</reference>
<protein>
    <submittedName>
        <fullName evidence="2">Uncharacterized protein</fullName>
    </submittedName>
</protein>
<keyword evidence="3" id="KW-1185">Reference proteome</keyword>
<comment type="caution">
    <text evidence="2">The sequence shown here is derived from an EMBL/GenBank/DDBJ whole genome shotgun (WGS) entry which is preliminary data.</text>
</comment>
<accession>A0A2N0AL04</accession>
<keyword evidence="1" id="KW-0472">Membrane</keyword>